<sequence>MQPLLGHHVAVTILYCRISGNETVDQLVKEGAAACEQLNVPVACHEKKLMIKSIRKPPILELDDYQTMNRLK</sequence>
<name>A0A0B7ACL1_9EUPU</name>
<proteinExistence type="predicted"/>
<gene>
    <name evidence="1" type="primary">ORF111780</name>
</gene>
<protein>
    <submittedName>
        <fullName evidence="1">Uncharacterized protein</fullName>
    </submittedName>
</protein>
<evidence type="ECO:0000313" key="1">
    <source>
        <dbReference type="EMBL" id="CEK78764.1"/>
    </source>
</evidence>
<dbReference type="AlphaFoldDB" id="A0A0B7ACL1"/>
<accession>A0A0B7ACL1</accession>
<dbReference type="EMBL" id="HACG01031899">
    <property type="protein sequence ID" value="CEK78764.1"/>
    <property type="molecule type" value="Transcribed_RNA"/>
</dbReference>
<reference evidence="1" key="1">
    <citation type="submission" date="2014-12" db="EMBL/GenBank/DDBJ databases">
        <title>Insight into the proteome of Arion vulgaris.</title>
        <authorList>
            <person name="Aradska J."/>
            <person name="Bulat T."/>
            <person name="Smidak R."/>
            <person name="Sarate P."/>
            <person name="Gangsoo J."/>
            <person name="Sialana F."/>
            <person name="Bilban M."/>
            <person name="Lubec G."/>
        </authorList>
    </citation>
    <scope>NUCLEOTIDE SEQUENCE</scope>
    <source>
        <tissue evidence="1">Skin</tissue>
    </source>
</reference>
<organism evidence="1">
    <name type="scientific">Arion vulgaris</name>
    <dbReference type="NCBI Taxonomy" id="1028688"/>
    <lineage>
        <taxon>Eukaryota</taxon>
        <taxon>Metazoa</taxon>
        <taxon>Spiralia</taxon>
        <taxon>Lophotrochozoa</taxon>
        <taxon>Mollusca</taxon>
        <taxon>Gastropoda</taxon>
        <taxon>Heterobranchia</taxon>
        <taxon>Euthyneura</taxon>
        <taxon>Panpulmonata</taxon>
        <taxon>Eupulmonata</taxon>
        <taxon>Stylommatophora</taxon>
        <taxon>Helicina</taxon>
        <taxon>Arionoidea</taxon>
        <taxon>Arionidae</taxon>
        <taxon>Arion</taxon>
    </lineage>
</organism>